<protein>
    <submittedName>
        <fullName evidence="3">GNAT family N-acetyltransferase</fullName>
    </submittedName>
</protein>
<accession>A0A545SUB6</accession>
<evidence type="ECO:0000259" key="2">
    <source>
        <dbReference type="Pfam" id="PF13302"/>
    </source>
</evidence>
<dbReference type="InterPro" id="IPR000182">
    <property type="entry name" value="GNAT_dom"/>
</dbReference>
<gene>
    <name evidence="3" type="ORF">FIL88_02980</name>
</gene>
<evidence type="ECO:0000313" key="4">
    <source>
        <dbReference type="Proteomes" id="UP000315816"/>
    </source>
</evidence>
<proteinExistence type="predicted"/>
<dbReference type="RefSeq" id="WP_142852317.1">
    <property type="nucleotide sequence ID" value="NZ_FXWW01000001.1"/>
</dbReference>
<evidence type="ECO:0000256" key="1">
    <source>
        <dbReference type="SAM" id="MobiDB-lite"/>
    </source>
</evidence>
<dbReference type="GO" id="GO:0016747">
    <property type="term" value="F:acyltransferase activity, transferring groups other than amino-acyl groups"/>
    <property type="evidence" value="ECO:0007669"/>
    <property type="project" value="InterPro"/>
</dbReference>
<evidence type="ECO:0000313" key="3">
    <source>
        <dbReference type="EMBL" id="TQV68565.1"/>
    </source>
</evidence>
<dbReference type="Pfam" id="PF13302">
    <property type="entry name" value="Acetyltransf_3"/>
    <property type="match status" value="1"/>
</dbReference>
<organism evidence="3 4">
    <name type="scientific">Aliiroseovarius halocynthiae</name>
    <dbReference type="NCBI Taxonomy" id="985055"/>
    <lineage>
        <taxon>Bacteria</taxon>
        <taxon>Pseudomonadati</taxon>
        <taxon>Pseudomonadota</taxon>
        <taxon>Alphaproteobacteria</taxon>
        <taxon>Rhodobacterales</taxon>
        <taxon>Paracoccaceae</taxon>
        <taxon>Aliiroseovarius</taxon>
    </lineage>
</organism>
<feature type="region of interest" description="Disordered" evidence="1">
    <location>
        <begin position="153"/>
        <end position="184"/>
    </location>
</feature>
<comment type="caution">
    <text evidence="3">The sequence shown here is derived from an EMBL/GenBank/DDBJ whole genome shotgun (WGS) entry which is preliminary data.</text>
</comment>
<dbReference type="EMBL" id="VICH01000004">
    <property type="protein sequence ID" value="TQV68565.1"/>
    <property type="molecule type" value="Genomic_DNA"/>
</dbReference>
<dbReference type="Proteomes" id="UP000315816">
    <property type="component" value="Unassembled WGS sequence"/>
</dbReference>
<dbReference type="OrthoDB" id="6293260at2"/>
<dbReference type="AlphaFoldDB" id="A0A545SUB6"/>
<keyword evidence="4" id="KW-1185">Reference proteome</keyword>
<sequence>MTVTIETPRLLLRQPEMGDWEAIAAFLGSDRARMIGGPYTRRNAWRGFGHMVGHWTLRGFGIFVGVDKASSQPVLSAGPWYPEGWPEHEIAWSVWAEEAEGTGLAHEAALATRDWAFTELGWTTAVSYIDEANTRSAALARRLGCEIDPNARRFEDDEEMGEDAPYHIWRHPAPDTDGTPEAYA</sequence>
<keyword evidence="3" id="KW-0808">Transferase</keyword>
<name>A0A545SUB6_9RHOB</name>
<dbReference type="Gene3D" id="3.40.630.30">
    <property type="match status" value="1"/>
</dbReference>
<dbReference type="PANTHER" id="PTHR43792">
    <property type="entry name" value="GNAT FAMILY, PUTATIVE (AFU_ORTHOLOGUE AFUA_3G00765)-RELATED-RELATED"/>
    <property type="match status" value="1"/>
</dbReference>
<dbReference type="InterPro" id="IPR051531">
    <property type="entry name" value="N-acetyltransferase"/>
</dbReference>
<feature type="domain" description="N-acetyltransferase" evidence="2">
    <location>
        <begin position="9"/>
        <end position="145"/>
    </location>
</feature>
<dbReference type="PANTHER" id="PTHR43792:SF1">
    <property type="entry name" value="N-ACETYLTRANSFERASE DOMAIN-CONTAINING PROTEIN"/>
    <property type="match status" value="1"/>
</dbReference>
<reference evidence="3 4" key="1">
    <citation type="submission" date="2019-06" db="EMBL/GenBank/DDBJ databases">
        <title>A novel species of marine bacteria.</title>
        <authorList>
            <person name="Wang Y."/>
        </authorList>
    </citation>
    <scope>NUCLEOTIDE SEQUENCE [LARGE SCALE GENOMIC DNA]</scope>
    <source>
        <strain evidence="3 4">MA1-10</strain>
    </source>
</reference>
<dbReference type="InterPro" id="IPR016181">
    <property type="entry name" value="Acyl_CoA_acyltransferase"/>
</dbReference>
<dbReference type="SUPFAM" id="SSF55729">
    <property type="entry name" value="Acyl-CoA N-acyltransferases (Nat)"/>
    <property type="match status" value="1"/>
</dbReference>